<feature type="binding site" evidence="16">
    <location>
        <begin position="498"/>
        <end position="502"/>
    </location>
    <ligand>
        <name>substrate</name>
    </ligand>
</feature>
<evidence type="ECO:0000259" key="21">
    <source>
        <dbReference type="Pfam" id="PF21405"/>
    </source>
</evidence>
<evidence type="ECO:0000256" key="6">
    <source>
        <dbReference type="ARBA" id="ARBA00022723"/>
    </source>
</evidence>
<evidence type="ECO:0000256" key="14">
    <source>
        <dbReference type="PIRNR" id="PIRNR016408"/>
    </source>
</evidence>
<dbReference type="InterPro" id="IPR016657">
    <property type="entry name" value="PAGM"/>
</dbReference>
<dbReference type="PANTHER" id="PTHR45955:SF1">
    <property type="entry name" value="PHOSPHOACETYLGLUCOSAMINE MUTASE"/>
    <property type="match status" value="1"/>
</dbReference>
<keyword evidence="5" id="KW-0597">Phosphoprotein</keyword>
<evidence type="ECO:0000256" key="8">
    <source>
        <dbReference type="ARBA" id="ARBA00023235"/>
    </source>
</evidence>
<organism evidence="22 23">
    <name type="scientific">Nezara viridula</name>
    <name type="common">Southern green stink bug</name>
    <name type="synonym">Cimex viridulus</name>
    <dbReference type="NCBI Taxonomy" id="85310"/>
    <lineage>
        <taxon>Eukaryota</taxon>
        <taxon>Metazoa</taxon>
        <taxon>Ecdysozoa</taxon>
        <taxon>Arthropoda</taxon>
        <taxon>Hexapoda</taxon>
        <taxon>Insecta</taxon>
        <taxon>Pterygota</taxon>
        <taxon>Neoptera</taxon>
        <taxon>Paraneoptera</taxon>
        <taxon>Hemiptera</taxon>
        <taxon>Heteroptera</taxon>
        <taxon>Panheteroptera</taxon>
        <taxon>Pentatomomorpha</taxon>
        <taxon>Pentatomoidea</taxon>
        <taxon>Pentatomidae</taxon>
        <taxon>Pentatominae</taxon>
        <taxon>Nezara</taxon>
    </lineage>
</organism>
<evidence type="ECO:0000259" key="20">
    <source>
        <dbReference type="Pfam" id="PF21404"/>
    </source>
</evidence>
<dbReference type="InterPro" id="IPR049023">
    <property type="entry name" value="AMG1_II"/>
</dbReference>
<dbReference type="InterPro" id="IPR016066">
    <property type="entry name" value="A-D-PHexomutase_CS"/>
</dbReference>
<name>A0A9P0MMN3_NEZVI</name>
<comment type="function">
    <text evidence="14">Catalyzes the conversion of GlcNAc-6-P into GlcNAc-1-P during the synthesis of uridine diphosphate/UDP-GlcNAc, a sugar nucleotide critical to multiple glycosylation pathways including protein N- and O-glycosylation.</text>
</comment>
<dbReference type="SUPFAM" id="SSF55957">
    <property type="entry name" value="Phosphoglucomutase, C-terminal domain"/>
    <property type="match status" value="1"/>
</dbReference>
<feature type="binding site" evidence="16">
    <location>
        <begin position="370"/>
        <end position="372"/>
    </location>
    <ligand>
        <name>substrate</name>
    </ligand>
</feature>
<keyword evidence="8 14" id="KW-0413">Isomerase</keyword>
<feature type="active site" description="Phosphoserine intermediate" evidence="15">
    <location>
        <position position="62"/>
    </location>
</feature>
<dbReference type="Pfam" id="PF02878">
    <property type="entry name" value="PGM_PMM_I"/>
    <property type="match status" value="1"/>
</dbReference>
<evidence type="ECO:0000313" key="22">
    <source>
        <dbReference type="EMBL" id="CAH1396566.1"/>
    </source>
</evidence>
<evidence type="ECO:0000256" key="15">
    <source>
        <dbReference type="PIRSR" id="PIRSR016408-1"/>
    </source>
</evidence>
<accession>A0A9P0MMN3</accession>
<dbReference type="EC" id="5.4.2.3" evidence="4 14"/>
<keyword evidence="9" id="KW-0119">Carbohydrate metabolism</keyword>
<dbReference type="FunFam" id="3.40.120.10:FF:000013">
    <property type="entry name" value="Phosphoacetylglucosamine mutase"/>
    <property type="match status" value="1"/>
</dbReference>
<dbReference type="PIRSF" id="PIRSF016408">
    <property type="entry name" value="PAGM"/>
    <property type="match status" value="1"/>
</dbReference>
<evidence type="ECO:0000256" key="2">
    <source>
        <dbReference type="ARBA" id="ARBA00004865"/>
    </source>
</evidence>
<dbReference type="Gene3D" id="3.30.310.50">
    <property type="entry name" value="Alpha-D-phosphohexomutase, C-terminal domain"/>
    <property type="match status" value="1"/>
</dbReference>
<protein>
    <recommendedName>
        <fullName evidence="4 14">Phosphoacetylglucosamine mutase</fullName>
        <shortName evidence="14">PAGM</shortName>
        <ecNumber evidence="4 14">5.4.2.3</ecNumber>
    </recommendedName>
    <alternativeName>
        <fullName evidence="12 14">Acetylglucosamine phosphomutase</fullName>
    </alternativeName>
    <alternativeName>
        <fullName evidence="11 14">N-acetylglucosamine-phosphate mutase</fullName>
    </alternativeName>
</protein>
<comment type="catalytic activity">
    <reaction evidence="1 14">
        <text>N-acetyl-alpha-D-glucosamine 1-phosphate = N-acetyl-D-glucosamine 6-phosphate</text>
        <dbReference type="Rhea" id="RHEA:23804"/>
        <dbReference type="ChEBI" id="CHEBI:57513"/>
        <dbReference type="ChEBI" id="CHEBI:57776"/>
        <dbReference type="EC" id="5.4.2.3"/>
    </reaction>
</comment>
<evidence type="ECO:0000256" key="7">
    <source>
        <dbReference type="ARBA" id="ARBA00022842"/>
    </source>
</evidence>
<dbReference type="PROSITE" id="PS00710">
    <property type="entry name" value="PGM_PMM"/>
    <property type="match status" value="1"/>
</dbReference>
<feature type="binding site" evidence="16">
    <location>
        <position position="507"/>
    </location>
    <ligand>
        <name>substrate</name>
    </ligand>
</feature>
<dbReference type="Pfam" id="PF21405">
    <property type="entry name" value="AMG1_II"/>
    <property type="match status" value="1"/>
</dbReference>
<keyword evidence="23" id="KW-1185">Reference proteome</keyword>
<feature type="domain" description="Alpha-D-phosphohexomutase C-terminal" evidence="18">
    <location>
        <begin position="483"/>
        <end position="527"/>
    </location>
</feature>
<dbReference type="InterPro" id="IPR016055">
    <property type="entry name" value="A-D-PHexomutase_a/b/a-I/II/III"/>
</dbReference>
<dbReference type="InterPro" id="IPR049022">
    <property type="entry name" value="AMG1_III"/>
</dbReference>
<comment type="pathway">
    <text evidence="2 14">Nucleotide-sugar biosynthesis; UDP-N-acetyl-alpha-D-glucosamine biosynthesis; N-acetyl-alpha-D-glucosamine 1-phosphate from alpha-D-glucosamine 6-phosphate (route I): step 2/2.</text>
</comment>
<sequence length="540" mass="59523">MIEIQPVINKYPKKGPIIQYGTAGFRTIAENLDHIAFRMGLLAALRSKGKGSAAIGLMITASHNPEADNGVKMIDPHGEMLEQKWESIATELANADDNLVQEELNRIVSELGIDISKPAHVFIGRDTRPSSLHLSKAAMDGVEVLSGFVKDHGVVTTPMLHYYVYSYNIGPSNEISYRENYLSRFTAAFKALRKESTKNVNYEATIDFDGANGVGAIAMHEFVSRLGNSLNVNIYNSDTTTKGKLNFMCGADFVKTNQKPPEGFAIIPNRRIVSVDGDADRVIYCYVDENGVFHLLDGDNIATLVAGYLMDLVRDSGLNLKLGLVQTAYANGNSTRYISEKLRVPVACACTGVKHLHHKALEYDIGVYFEANGHGTVLFSNNARNLITQAAADERLPDSKRQMVIRLKQLTELINSTVGDAISDMFLVETVLYFRGWSIQDWFSVYANLPNRLSKVTITDRNTIKTADADRKCTSPEGLQEAIDKIVKDYPSGRSFVRPSGTEDIVRIYAEAESQEAADELATRVCRLVYDIAGGIGAFP</sequence>
<evidence type="ECO:0000313" key="23">
    <source>
        <dbReference type="Proteomes" id="UP001152798"/>
    </source>
</evidence>
<evidence type="ECO:0000256" key="10">
    <source>
        <dbReference type="ARBA" id="ARBA00023316"/>
    </source>
</evidence>
<comment type="function">
    <text evidence="13">Catalyzes the conversion of GlcNAc-6-P into GlcNAc-1-P during the synthesis of uridine diphosphate/UDP-GlcNAc, which is a biosynthetic precursor of chitin and also supplies the amino sugars for N-linked oligosaccharides of glycoproteins.</text>
</comment>
<dbReference type="FunFam" id="3.40.120.10:FF:000023">
    <property type="entry name" value="Phosphoacetylglucosamine mutase"/>
    <property type="match status" value="1"/>
</dbReference>
<proteinExistence type="inferred from homology"/>
<feature type="binding site" evidence="17">
    <location>
        <position position="280"/>
    </location>
    <ligand>
        <name>Mg(2+)</name>
        <dbReference type="ChEBI" id="CHEBI:18420"/>
    </ligand>
</feature>
<evidence type="ECO:0000256" key="5">
    <source>
        <dbReference type="ARBA" id="ARBA00022553"/>
    </source>
</evidence>
<evidence type="ECO:0000256" key="3">
    <source>
        <dbReference type="ARBA" id="ARBA00010231"/>
    </source>
</evidence>
<dbReference type="FunFam" id="3.30.310.50:FF:000003">
    <property type="entry name" value="Phosphoacetylglucosamine mutase"/>
    <property type="match status" value="1"/>
</dbReference>
<evidence type="ECO:0000256" key="13">
    <source>
        <dbReference type="ARBA" id="ARBA00059527"/>
    </source>
</evidence>
<keyword evidence="7 14" id="KW-0460">Magnesium</keyword>
<evidence type="ECO:0000256" key="1">
    <source>
        <dbReference type="ARBA" id="ARBA00000558"/>
    </source>
</evidence>
<dbReference type="InterPro" id="IPR005843">
    <property type="entry name" value="A-D-PHexomutase_C"/>
</dbReference>
<evidence type="ECO:0000256" key="9">
    <source>
        <dbReference type="ARBA" id="ARBA00023277"/>
    </source>
</evidence>
<dbReference type="Pfam" id="PF00408">
    <property type="entry name" value="PGM_PMM_IV"/>
    <property type="match status" value="1"/>
</dbReference>
<comment type="cofactor">
    <cofactor evidence="14 17">
        <name>Mg(2+)</name>
        <dbReference type="ChEBI" id="CHEBI:18420"/>
    </cofactor>
    <text evidence="14 17">Binds 1 Mg(2+) ion per subunit.</text>
</comment>
<evidence type="ECO:0000259" key="18">
    <source>
        <dbReference type="Pfam" id="PF00408"/>
    </source>
</evidence>
<dbReference type="EMBL" id="OV725079">
    <property type="protein sequence ID" value="CAH1396566.1"/>
    <property type="molecule type" value="Genomic_DNA"/>
</dbReference>
<dbReference type="AlphaFoldDB" id="A0A9P0MMN3"/>
<evidence type="ECO:0000259" key="19">
    <source>
        <dbReference type="Pfam" id="PF02878"/>
    </source>
</evidence>
<evidence type="ECO:0000256" key="16">
    <source>
        <dbReference type="PIRSR" id="PIRSR016408-2"/>
    </source>
</evidence>
<gene>
    <name evidence="22" type="ORF">NEZAVI_LOCUS6611</name>
</gene>
<dbReference type="GO" id="GO:0000287">
    <property type="term" value="F:magnesium ion binding"/>
    <property type="evidence" value="ECO:0007669"/>
    <property type="project" value="InterPro"/>
</dbReference>
<feature type="binding site" evidence="17">
    <location>
        <position position="278"/>
    </location>
    <ligand>
        <name>Mg(2+)</name>
        <dbReference type="ChEBI" id="CHEBI:18420"/>
    </ligand>
</feature>
<evidence type="ECO:0000256" key="17">
    <source>
        <dbReference type="PIRSR" id="PIRSR016408-3"/>
    </source>
</evidence>
<feature type="domain" description="Phosphoacetylglucosamine mutase AMG1" evidence="20">
    <location>
        <begin position="297"/>
        <end position="437"/>
    </location>
</feature>
<dbReference type="GO" id="GO:0005975">
    <property type="term" value="P:carbohydrate metabolic process"/>
    <property type="evidence" value="ECO:0007669"/>
    <property type="project" value="InterPro"/>
</dbReference>
<feature type="domain" description="Alpha-D-phosphohexomutase alpha/beta/alpha" evidence="19">
    <location>
        <begin position="52"/>
        <end position="94"/>
    </location>
</feature>
<dbReference type="Proteomes" id="UP001152798">
    <property type="component" value="Chromosome 3"/>
</dbReference>
<dbReference type="InterPro" id="IPR005844">
    <property type="entry name" value="A-D-PHexomutase_a/b/a-I"/>
</dbReference>
<dbReference type="GO" id="GO:0071555">
    <property type="term" value="P:cell wall organization"/>
    <property type="evidence" value="ECO:0007669"/>
    <property type="project" value="UniProtKB-KW"/>
</dbReference>
<feature type="binding site" description="via phosphate group" evidence="17">
    <location>
        <position position="62"/>
    </location>
    <ligand>
        <name>Mg(2+)</name>
        <dbReference type="ChEBI" id="CHEBI:18420"/>
    </ligand>
</feature>
<feature type="binding site" evidence="17">
    <location>
        <position position="276"/>
    </location>
    <ligand>
        <name>Mg(2+)</name>
        <dbReference type="ChEBI" id="CHEBI:18420"/>
    </ligand>
</feature>
<dbReference type="SUPFAM" id="SSF53738">
    <property type="entry name" value="Phosphoglucomutase, first 3 domains"/>
    <property type="match status" value="3"/>
</dbReference>
<evidence type="ECO:0000256" key="12">
    <source>
        <dbReference type="ARBA" id="ARBA00032065"/>
    </source>
</evidence>
<keyword evidence="10" id="KW-0961">Cell wall biogenesis/degradation</keyword>
<evidence type="ECO:0000256" key="4">
    <source>
        <dbReference type="ARBA" id="ARBA00012731"/>
    </source>
</evidence>
<dbReference type="PANTHER" id="PTHR45955">
    <property type="entry name" value="PHOSPHOACETYLGLUCOSAMINE MUTASE"/>
    <property type="match status" value="1"/>
</dbReference>
<evidence type="ECO:0000256" key="11">
    <source>
        <dbReference type="ARBA" id="ARBA00031926"/>
    </source>
</evidence>
<keyword evidence="6 14" id="KW-0479">Metal-binding</keyword>
<dbReference type="Pfam" id="PF21404">
    <property type="entry name" value="AMG1_III"/>
    <property type="match status" value="1"/>
</dbReference>
<dbReference type="Gene3D" id="3.40.120.10">
    <property type="entry name" value="Alpha-D-Glucose-1,6-Bisphosphate, subunit A, domain 3"/>
    <property type="match status" value="2"/>
</dbReference>
<dbReference type="GO" id="GO:0006048">
    <property type="term" value="P:UDP-N-acetylglucosamine biosynthetic process"/>
    <property type="evidence" value="ECO:0007669"/>
    <property type="project" value="UniProtKB-UniRule"/>
</dbReference>
<dbReference type="GO" id="GO:0004610">
    <property type="term" value="F:phosphoacetylglucosamine mutase activity"/>
    <property type="evidence" value="ECO:0007669"/>
    <property type="project" value="UniProtKB-UniRule"/>
</dbReference>
<feature type="domain" description="Phosphoacetylglucosamine mutase AMG1" evidence="21">
    <location>
        <begin position="178"/>
        <end position="283"/>
    </location>
</feature>
<reference evidence="22" key="1">
    <citation type="submission" date="2022-01" db="EMBL/GenBank/DDBJ databases">
        <authorList>
            <person name="King R."/>
        </authorList>
    </citation>
    <scope>NUCLEOTIDE SEQUENCE</scope>
</reference>
<dbReference type="InterPro" id="IPR036900">
    <property type="entry name" value="A-D-PHexomutase_C_sf"/>
</dbReference>
<dbReference type="CDD" id="cd03086">
    <property type="entry name" value="PGM3"/>
    <property type="match status" value="1"/>
</dbReference>
<comment type="similarity">
    <text evidence="3 14">Belongs to the phosphohexose mutase family.</text>
</comment>
<dbReference type="OrthoDB" id="1928at2759"/>